<keyword evidence="11" id="KW-1185">Reference proteome</keyword>
<keyword evidence="3 8" id="KW-0813">Transport</keyword>
<accession>A0ABD6ACV3</accession>
<proteinExistence type="inferred from homology"/>
<comment type="caution">
    <text evidence="10">The sequence shown here is derived from an EMBL/GenBank/DDBJ whole genome shotgun (WGS) entry which is preliminary data.</text>
</comment>
<evidence type="ECO:0000256" key="4">
    <source>
        <dbReference type="ARBA" id="ARBA00022475"/>
    </source>
</evidence>
<evidence type="ECO:0000259" key="9">
    <source>
        <dbReference type="PROSITE" id="PS50928"/>
    </source>
</evidence>
<evidence type="ECO:0000256" key="2">
    <source>
        <dbReference type="ARBA" id="ARBA00007069"/>
    </source>
</evidence>
<evidence type="ECO:0000256" key="1">
    <source>
        <dbReference type="ARBA" id="ARBA00004651"/>
    </source>
</evidence>
<evidence type="ECO:0000256" key="3">
    <source>
        <dbReference type="ARBA" id="ARBA00022448"/>
    </source>
</evidence>
<dbReference type="Proteomes" id="UP001596547">
    <property type="component" value="Unassembled WGS sequence"/>
</dbReference>
<dbReference type="Gene3D" id="1.10.3720.10">
    <property type="entry name" value="MetI-like"/>
    <property type="match status" value="1"/>
</dbReference>
<feature type="transmembrane region" description="Helical" evidence="8">
    <location>
        <begin position="85"/>
        <end position="107"/>
    </location>
</feature>
<sequence length="275" mass="30771">MSTRSESRFDATMSLERVWGTVERHWIGVWAALVFLFLYAPIIVLIVFSFERGTFSTLPWSGFTLEWYGRLFTNQQIIRSTMNSFYVGGIVTIVATSLGTLGAIALVRYDFRLAGVYRALVIAPMTLPGLLLGVALLIWFRYVGVSTTLMTVMIGQLVFVTPFVLITVSSRLRGFDPQLEEAARDLGATRWQTYRHVTLPFLMPGIVSGALFAFTLSFDDFLIAFFTSGVENTLPIYIWSKIQHGTNPVINAISTLVLLFSITLIIISERLGGRD</sequence>
<feature type="transmembrane region" description="Helical" evidence="8">
    <location>
        <begin position="148"/>
        <end position="168"/>
    </location>
</feature>
<comment type="subcellular location">
    <subcellularLocation>
        <location evidence="1 8">Cell membrane</location>
        <topology evidence="1 8">Multi-pass membrane protein</topology>
    </subcellularLocation>
</comment>
<keyword evidence="6 8" id="KW-1133">Transmembrane helix</keyword>
<dbReference type="GO" id="GO:0005886">
    <property type="term" value="C:plasma membrane"/>
    <property type="evidence" value="ECO:0007669"/>
    <property type="project" value="UniProtKB-SubCell"/>
</dbReference>
<evidence type="ECO:0000256" key="5">
    <source>
        <dbReference type="ARBA" id="ARBA00022692"/>
    </source>
</evidence>
<keyword evidence="4" id="KW-1003">Cell membrane</keyword>
<dbReference type="GeneID" id="79317632"/>
<keyword evidence="5 8" id="KW-0812">Transmembrane</keyword>
<feature type="domain" description="ABC transmembrane type-1" evidence="9">
    <location>
        <begin position="81"/>
        <end position="268"/>
    </location>
</feature>
<dbReference type="InterPro" id="IPR051789">
    <property type="entry name" value="Bact_Polyamine_Transport"/>
</dbReference>
<dbReference type="AlphaFoldDB" id="A0ABD6ACV3"/>
<organism evidence="10 11">
    <name type="scientific">Halomarina halobia</name>
    <dbReference type="NCBI Taxonomy" id="3033386"/>
    <lineage>
        <taxon>Archaea</taxon>
        <taxon>Methanobacteriati</taxon>
        <taxon>Methanobacteriota</taxon>
        <taxon>Stenosarchaea group</taxon>
        <taxon>Halobacteria</taxon>
        <taxon>Halobacteriales</taxon>
        <taxon>Natronomonadaceae</taxon>
        <taxon>Halomarina</taxon>
    </lineage>
</organism>
<protein>
    <submittedName>
        <fullName evidence="10">ABC transporter permease</fullName>
    </submittedName>
</protein>
<dbReference type="PANTHER" id="PTHR43848">
    <property type="entry name" value="PUTRESCINE TRANSPORT SYSTEM PERMEASE PROTEIN POTI"/>
    <property type="match status" value="1"/>
</dbReference>
<dbReference type="SUPFAM" id="SSF161098">
    <property type="entry name" value="MetI-like"/>
    <property type="match status" value="1"/>
</dbReference>
<dbReference type="PROSITE" id="PS50928">
    <property type="entry name" value="ABC_TM1"/>
    <property type="match status" value="1"/>
</dbReference>
<reference evidence="10 11" key="1">
    <citation type="journal article" date="2019" name="Int. J. Syst. Evol. Microbiol.">
        <title>The Global Catalogue of Microorganisms (GCM) 10K type strain sequencing project: providing services to taxonomists for standard genome sequencing and annotation.</title>
        <authorList>
            <consortium name="The Broad Institute Genomics Platform"/>
            <consortium name="The Broad Institute Genome Sequencing Center for Infectious Disease"/>
            <person name="Wu L."/>
            <person name="Ma J."/>
        </authorList>
    </citation>
    <scope>NUCLEOTIDE SEQUENCE [LARGE SCALE GENOMIC DNA]</scope>
    <source>
        <strain evidence="10 11">PSR21</strain>
    </source>
</reference>
<gene>
    <name evidence="10" type="ORF">ACFQPE_15535</name>
</gene>
<evidence type="ECO:0000313" key="11">
    <source>
        <dbReference type="Proteomes" id="UP001596547"/>
    </source>
</evidence>
<feature type="transmembrane region" description="Helical" evidence="8">
    <location>
        <begin position="249"/>
        <end position="267"/>
    </location>
</feature>
<evidence type="ECO:0000256" key="7">
    <source>
        <dbReference type="ARBA" id="ARBA00023136"/>
    </source>
</evidence>
<dbReference type="Pfam" id="PF00528">
    <property type="entry name" value="BPD_transp_1"/>
    <property type="match status" value="1"/>
</dbReference>
<keyword evidence="7 8" id="KW-0472">Membrane</keyword>
<dbReference type="InterPro" id="IPR000515">
    <property type="entry name" value="MetI-like"/>
</dbReference>
<feature type="transmembrane region" description="Helical" evidence="8">
    <location>
        <begin position="199"/>
        <end position="218"/>
    </location>
</feature>
<dbReference type="InterPro" id="IPR035906">
    <property type="entry name" value="MetI-like_sf"/>
</dbReference>
<dbReference type="CDD" id="cd06261">
    <property type="entry name" value="TM_PBP2"/>
    <property type="match status" value="1"/>
</dbReference>
<feature type="transmembrane region" description="Helical" evidence="8">
    <location>
        <begin position="27"/>
        <end position="50"/>
    </location>
</feature>
<feature type="transmembrane region" description="Helical" evidence="8">
    <location>
        <begin position="119"/>
        <end position="142"/>
    </location>
</feature>
<dbReference type="PANTHER" id="PTHR43848:SF2">
    <property type="entry name" value="PUTRESCINE TRANSPORT SYSTEM PERMEASE PROTEIN POTI"/>
    <property type="match status" value="1"/>
</dbReference>
<name>A0ABD6ACV3_9EURY</name>
<dbReference type="RefSeq" id="WP_276306005.1">
    <property type="nucleotide sequence ID" value="NZ_CP119993.1"/>
</dbReference>
<evidence type="ECO:0000256" key="8">
    <source>
        <dbReference type="RuleBase" id="RU363032"/>
    </source>
</evidence>
<dbReference type="EMBL" id="JBHTBF010000003">
    <property type="protein sequence ID" value="MFC7318195.1"/>
    <property type="molecule type" value="Genomic_DNA"/>
</dbReference>
<evidence type="ECO:0000313" key="10">
    <source>
        <dbReference type="EMBL" id="MFC7318195.1"/>
    </source>
</evidence>
<evidence type="ECO:0000256" key="6">
    <source>
        <dbReference type="ARBA" id="ARBA00022989"/>
    </source>
</evidence>
<comment type="similarity">
    <text evidence="2">Belongs to the binding-protein-dependent transport system permease family. CysTW subfamily.</text>
</comment>